<keyword evidence="1" id="KW-0472">Membrane</keyword>
<name>A0A5R8Q6R5_9FIRM</name>
<dbReference type="InterPro" id="IPR045723">
    <property type="entry name" value="DUF6077"/>
</dbReference>
<feature type="transmembrane region" description="Helical" evidence="1">
    <location>
        <begin position="361"/>
        <end position="381"/>
    </location>
</feature>
<feature type="transmembrane region" description="Helical" evidence="1">
    <location>
        <begin position="174"/>
        <end position="197"/>
    </location>
</feature>
<dbReference type="Proteomes" id="UP000306912">
    <property type="component" value="Unassembled WGS sequence"/>
</dbReference>
<organism evidence="2 3">
    <name type="scientific">Culicoidibacter larvae</name>
    <dbReference type="NCBI Taxonomy" id="2579976"/>
    <lineage>
        <taxon>Bacteria</taxon>
        <taxon>Bacillati</taxon>
        <taxon>Bacillota</taxon>
        <taxon>Culicoidibacteria</taxon>
        <taxon>Culicoidibacterales</taxon>
        <taxon>Culicoidibacteraceae</taxon>
        <taxon>Culicoidibacter</taxon>
    </lineage>
</organism>
<feature type="transmembrane region" description="Helical" evidence="1">
    <location>
        <begin position="209"/>
        <end position="227"/>
    </location>
</feature>
<proteinExistence type="predicted"/>
<feature type="transmembrane region" description="Helical" evidence="1">
    <location>
        <begin position="455"/>
        <end position="474"/>
    </location>
</feature>
<feature type="transmembrane region" description="Helical" evidence="1">
    <location>
        <begin position="393"/>
        <end position="411"/>
    </location>
</feature>
<feature type="transmembrane region" description="Helical" evidence="1">
    <location>
        <begin position="260"/>
        <end position="277"/>
    </location>
</feature>
<feature type="transmembrane region" description="Helical" evidence="1">
    <location>
        <begin position="233"/>
        <end position="253"/>
    </location>
</feature>
<feature type="transmembrane region" description="Helical" evidence="1">
    <location>
        <begin position="30"/>
        <end position="49"/>
    </location>
</feature>
<dbReference type="Pfam" id="PF19554">
    <property type="entry name" value="DUF6077"/>
    <property type="match status" value="1"/>
</dbReference>
<reference evidence="2 3" key="1">
    <citation type="submission" date="2019-05" db="EMBL/GenBank/DDBJ databases">
        <title>Culicoidintestinum kansasii gen. nov., sp. nov. from the gastrointestinal tract of the biting midge, Culicoides sonorensis.</title>
        <authorList>
            <person name="Neupane S."/>
            <person name="Ghosh A."/>
            <person name="Gunther S."/>
            <person name="Martin K."/>
            <person name="Zurek L."/>
        </authorList>
    </citation>
    <scope>NUCLEOTIDE SEQUENCE [LARGE SCALE GENOMIC DNA]</scope>
    <source>
        <strain evidence="2 3">CS-1</strain>
    </source>
</reference>
<keyword evidence="3" id="KW-1185">Reference proteome</keyword>
<dbReference type="EMBL" id="VBWP01000016">
    <property type="protein sequence ID" value="TLG71110.1"/>
    <property type="molecule type" value="Genomic_DNA"/>
</dbReference>
<dbReference type="InParanoid" id="A0A5R8Q6R5"/>
<feature type="transmembrane region" description="Helical" evidence="1">
    <location>
        <begin position="283"/>
        <end position="300"/>
    </location>
</feature>
<keyword evidence="1" id="KW-0812">Transmembrane</keyword>
<evidence type="ECO:0000313" key="3">
    <source>
        <dbReference type="Proteomes" id="UP000306912"/>
    </source>
</evidence>
<protein>
    <submittedName>
        <fullName evidence="2">Uncharacterized protein</fullName>
    </submittedName>
</protein>
<gene>
    <name evidence="2" type="ORF">FEZ08_11665</name>
</gene>
<comment type="caution">
    <text evidence="2">The sequence shown here is derived from an EMBL/GenBank/DDBJ whole genome shotgun (WGS) entry which is preliminary data.</text>
</comment>
<sequence length="638" mass="72547">MAILALLIFDFIGFSIKTRIKFLDNISSQIVGYILFFGLLQLFTTPFMLMDAPWIILKIICIVLIVILFGAALFLTLKNKKNYLKSFDKKKVVLLICVSVFFVLFSSITFNVYSKGGDGAYWMAMYNDTISTGMINSQVPGSGVMQPFFDPHFLSSNYVLISTIADVSNINPSIIAYSVISLLNIAFIVFAAFDVVNTILKKSRWEIKIFLAMVILCAIFFINYYFPLVFAPWMGNGFTKALVLVAIVLLYNISFKTSAILIKIGAIIIFSLAAFSFSSTTFFIVGGYYAVAIIADIVINKKIKRDVVIPLIIGMLVFVLLTLALVIKQQITSGGGILGRIAIESQQEPYNIFSLSNWKTYIKTFFFIQYPVSIVAGIILIANWKKLQEYSGLIFCGILLMFHWVLEAPIFEPLISKFITTGLLYNRFPDANFVVELVFLFLVIFVIVRETKANYFLTIIAVLATAFTLIYPGIKNENLEFLFSPKTFVERLQMNVKPFNYQIFDKELLEIAQSLAEIDNPHLIALPSDDLRAVIRAYDSNGELMMRREFPLVPSSEDEFVGWNFSDDFTQDSDAEQLNRCIYNEFYEYECDELAPIIIRRDGIDFLITYSDSKINDSLENLYPVFLKNSKYIIYKTS</sequence>
<feature type="transmembrane region" description="Helical" evidence="1">
    <location>
        <begin position="55"/>
        <end position="77"/>
    </location>
</feature>
<keyword evidence="1" id="KW-1133">Transmembrane helix</keyword>
<evidence type="ECO:0000313" key="2">
    <source>
        <dbReference type="EMBL" id="TLG71110.1"/>
    </source>
</evidence>
<dbReference type="AlphaFoldDB" id="A0A5R8Q6R5"/>
<evidence type="ECO:0000256" key="1">
    <source>
        <dbReference type="SAM" id="Phobius"/>
    </source>
</evidence>
<feature type="transmembrane region" description="Helical" evidence="1">
    <location>
        <begin position="92"/>
        <end position="113"/>
    </location>
</feature>
<accession>A0A5R8Q6R5</accession>
<feature type="transmembrane region" description="Helical" evidence="1">
    <location>
        <begin position="431"/>
        <end position="448"/>
    </location>
</feature>
<feature type="transmembrane region" description="Helical" evidence="1">
    <location>
        <begin position="307"/>
        <end position="327"/>
    </location>
</feature>